<keyword evidence="2 13" id="KW-0963">Cytoplasm</keyword>
<evidence type="ECO:0000256" key="12">
    <source>
        <dbReference type="ARBA" id="ARBA00029354"/>
    </source>
</evidence>
<dbReference type="InterPro" id="IPR036397">
    <property type="entry name" value="RNaseH_sf"/>
</dbReference>
<evidence type="ECO:0000313" key="15">
    <source>
        <dbReference type="EMBL" id="GHP00636.1"/>
    </source>
</evidence>
<dbReference type="InterPro" id="IPR020563">
    <property type="entry name" value="X-over_junc_endoDNase_Mg_BS"/>
</dbReference>
<evidence type="ECO:0000256" key="3">
    <source>
        <dbReference type="ARBA" id="ARBA00022722"/>
    </source>
</evidence>
<dbReference type="GO" id="GO:0006310">
    <property type="term" value="P:DNA recombination"/>
    <property type="evidence" value="ECO:0007669"/>
    <property type="project" value="UniProtKB-UniRule"/>
</dbReference>
<dbReference type="CDD" id="cd16962">
    <property type="entry name" value="RuvC"/>
    <property type="match status" value="1"/>
</dbReference>
<keyword evidence="6 13" id="KW-0227">DNA damage</keyword>
<evidence type="ECO:0000256" key="8">
    <source>
        <dbReference type="ARBA" id="ARBA00022842"/>
    </source>
</evidence>
<evidence type="ECO:0000256" key="14">
    <source>
        <dbReference type="NCBIfam" id="TIGR00228"/>
    </source>
</evidence>
<dbReference type="GO" id="GO:0000287">
    <property type="term" value="F:magnesium ion binding"/>
    <property type="evidence" value="ECO:0007669"/>
    <property type="project" value="UniProtKB-UniRule"/>
</dbReference>
<feature type="binding site" evidence="13">
    <location>
        <position position="81"/>
    </location>
    <ligand>
        <name>Mg(2+)</name>
        <dbReference type="ChEBI" id="CHEBI:18420"/>
        <label>2</label>
    </ligand>
</feature>
<gene>
    <name evidence="15" type="primary">ruvC_2</name>
    <name evidence="13" type="synonym">ruvC</name>
    <name evidence="15" type="ORF">KSF_106830</name>
</gene>
<evidence type="ECO:0000256" key="1">
    <source>
        <dbReference type="ARBA" id="ARBA00009518"/>
    </source>
</evidence>
<feature type="active site" evidence="13">
    <location>
        <position position="21"/>
    </location>
</feature>
<comment type="function">
    <text evidence="13">The RuvA-RuvB-RuvC complex processes Holliday junction (HJ) DNA during genetic recombination and DNA repair. Endonuclease that resolves HJ intermediates. Cleaves cruciform DNA by making single-stranded nicks across the HJ at symmetrical positions within the homologous arms, yielding a 5'-phosphate and a 3'-hydroxyl group; requires a central core of homology in the junction. The consensus cleavage sequence is 5'-(A/T)TT(C/G)-3'. Cleavage occurs on the 3'-side of the TT dinucleotide at the point of strand exchange. HJ branch migration catalyzed by RuvA-RuvB allows RuvC to scan DNA until it finds its consensus sequence, where it cleaves and resolves the cruciform DNA.</text>
</comment>
<keyword evidence="11 13" id="KW-0234">DNA repair</keyword>
<dbReference type="PRINTS" id="PR00696">
    <property type="entry name" value="RSOLVASERUVC"/>
</dbReference>
<evidence type="ECO:0000256" key="5">
    <source>
        <dbReference type="ARBA" id="ARBA00022759"/>
    </source>
</evidence>
<evidence type="ECO:0000256" key="4">
    <source>
        <dbReference type="ARBA" id="ARBA00022723"/>
    </source>
</evidence>
<keyword evidence="5 13" id="KW-0255">Endonuclease</keyword>
<protein>
    <recommendedName>
        <fullName evidence="13 14">Crossover junction endodeoxyribonuclease RuvC</fullName>
        <ecNumber evidence="13 14">3.1.21.10</ecNumber>
    </recommendedName>
    <alternativeName>
        <fullName evidence="13">Holliday junction nuclease RuvC</fullName>
    </alternativeName>
    <alternativeName>
        <fullName evidence="13">Holliday junction resolvase RuvC</fullName>
    </alternativeName>
</protein>
<keyword evidence="10 13" id="KW-0233">DNA recombination</keyword>
<dbReference type="AlphaFoldDB" id="A0A8J3J1L1"/>
<dbReference type="InterPro" id="IPR012337">
    <property type="entry name" value="RNaseH-like_sf"/>
</dbReference>
<dbReference type="PANTHER" id="PTHR30194">
    <property type="entry name" value="CROSSOVER JUNCTION ENDODEOXYRIBONUCLEASE RUVC"/>
    <property type="match status" value="1"/>
</dbReference>
<comment type="subcellular location">
    <subcellularLocation>
        <location evidence="13">Cytoplasm</location>
    </subcellularLocation>
</comment>
<keyword evidence="4 13" id="KW-0479">Metal-binding</keyword>
<comment type="catalytic activity">
    <reaction evidence="12 13">
        <text>Endonucleolytic cleavage at a junction such as a reciprocal single-stranded crossover between two homologous DNA duplexes (Holliday junction).</text>
        <dbReference type="EC" id="3.1.21.10"/>
    </reaction>
</comment>
<dbReference type="GO" id="GO:0008821">
    <property type="term" value="F:crossover junction DNA endonuclease activity"/>
    <property type="evidence" value="ECO:0007669"/>
    <property type="project" value="UniProtKB-UniRule"/>
</dbReference>
<organism evidence="15 16">
    <name type="scientific">Reticulibacter mediterranei</name>
    <dbReference type="NCBI Taxonomy" id="2778369"/>
    <lineage>
        <taxon>Bacteria</taxon>
        <taxon>Bacillati</taxon>
        <taxon>Chloroflexota</taxon>
        <taxon>Ktedonobacteria</taxon>
        <taxon>Ktedonobacterales</taxon>
        <taxon>Reticulibacteraceae</taxon>
        <taxon>Reticulibacter</taxon>
    </lineage>
</organism>
<dbReference type="Pfam" id="PF02075">
    <property type="entry name" value="RuvC"/>
    <property type="match status" value="1"/>
</dbReference>
<feature type="binding site" evidence="13">
    <location>
        <position position="21"/>
    </location>
    <ligand>
        <name>Mg(2+)</name>
        <dbReference type="ChEBI" id="CHEBI:18420"/>
        <label>1</label>
    </ligand>
</feature>
<keyword evidence="16" id="KW-1185">Reference proteome</keyword>
<dbReference type="EMBL" id="BNJK01000003">
    <property type="protein sequence ID" value="GHP00636.1"/>
    <property type="molecule type" value="Genomic_DNA"/>
</dbReference>
<dbReference type="PANTHER" id="PTHR30194:SF3">
    <property type="entry name" value="CROSSOVER JUNCTION ENDODEOXYRIBONUCLEASE RUVC"/>
    <property type="match status" value="1"/>
</dbReference>
<dbReference type="GO" id="GO:0003677">
    <property type="term" value="F:DNA binding"/>
    <property type="evidence" value="ECO:0007669"/>
    <property type="project" value="UniProtKB-KW"/>
</dbReference>
<dbReference type="GO" id="GO:0006281">
    <property type="term" value="P:DNA repair"/>
    <property type="evidence" value="ECO:0007669"/>
    <property type="project" value="UniProtKB-UniRule"/>
</dbReference>
<comment type="subunit">
    <text evidence="13">Homodimer which binds Holliday junction (HJ) DNA. The HJ becomes 2-fold symmetrical on binding to RuvC with unstacked arms; it has a different conformation from HJ DNA in complex with RuvA. In the full resolvosome a probable DNA-RuvA(4)-RuvB(12)-RuvC(2) complex forms which resolves the HJ.</text>
</comment>
<comment type="cofactor">
    <cofactor evidence="13">
        <name>Mg(2+)</name>
        <dbReference type="ChEBI" id="CHEBI:18420"/>
    </cofactor>
    <text evidence="13">Binds 2 Mg(2+) ion per subunit.</text>
</comment>
<dbReference type="InterPro" id="IPR002176">
    <property type="entry name" value="X-over_junc_endoDNase_RuvC"/>
</dbReference>
<sequence>MTSIDWRIRSPPEKRIMLGIDPGLAITGYAVLHGQHGELQLRTCGVLRTSQHLLLPDRLQSLYEQLTMLLTMYEPTEAAMELLLFGKNRKTALAVSHARGVTMLALRQAHLSIAEYTPSQVKRAVTGYGNARKPQVGEMVRVQLRLSTIPRPDDAADAAAVAICHARMIVEKGTTTYDT</sequence>
<comment type="caution">
    <text evidence="15">The sequence shown here is derived from an EMBL/GenBank/DDBJ whole genome shotgun (WGS) entry which is preliminary data.</text>
</comment>
<keyword evidence="8 13" id="KW-0460">Magnesium</keyword>
<feature type="active site" evidence="13">
    <location>
        <position position="154"/>
    </location>
</feature>
<dbReference type="GO" id="GO:0005737">
    <property type="term" value="C:cytoplasm"/>
    <property type="evidence" value="ECO:0007669"/>
    <property type="project" value="UniProtKB-SubCell"/>
</dbReference>
<evidence type="ECO:0000256" key="2">
    <source>
        <dbReference type="ARBA" id="ARBA00022490"/>
    </source>
</evidence>
<dbReference type="PROSITE" id="PS01321">
    <property type="entry name" value="RUVC"/>
    <property type="match status" value="1"/>
</dbReference>
<dbReference type="SUPFAM" id="SSF53098">
    <property type="entry name" value="Ribonuclease H-like"/>
    <property type="match status" value="1"/>
</dbReference>
<dbReference type="FunFam" id="3.30.420.10:FF:000002">
    <property type="entry name" value="Crossover junction endodeoxyribonuclease RuvC"/>
    <property type="match status" value="1"/>
</dbReference>
<dbReference type="HAMAP" id="MF_00034">
    <property type="entry name" value="RuvC"/>
    <property type="match status" value="1"/>
</dbReference>
<evidence type="ECO:0000256" key="11">
    <source>
        <dbReference type="ARBA" id="ARBA00023204"/>
    </source>
</evidence>
<dbReference type="RefSeq" id="WP_236065343.1">
    <property type="nucleotide sequence ID" value="NZ_BNJK01000003.1"/>
</dbReference>
<evidence type="ECO:0000313" key="16">
    <source>
        <dbReference type="Proteomes" id="UP000597444"/>
    </source>
</evidence>
<dbReference type="EC" id="3.1.21.10" evidence="13 14"/>
<proteinExistence type="inferred from homology"/>
<feature type="binding site" evidence="13">
    <location>
        <position position="154"/>
    </location>
    <ligand>
        <name>Mg(2+)</name>
        <dbReference type="ChEBI" id="CHEBI:18420"/>
        <label>1</label>
    </ligand>
</feature>
<keyword evidence="9 13" id="KW-0238">DNA-binding</keyword>
<dbReference type="Gene3D" id="3.30.420.10">
    <property type="entry name" value="Ribonuclease H-like superfamily/Ribonuclease H"/>
    <property type="match status" value="1"/>
</dbReference>
<comment type="similarity">
    <text evidence="1 13">Belongs to the RuvC family.</text>
</comment>
<evidence type="ECO:0000256" key="13">
    <source>
        <dbReference type="HAMAP-Rule" id="MF_00034"/>
    </source>
</evidence>
<evidence type="ECO:0000256" key="10">
    <source>
        <dbReference type="ARBA" id="ARBA00023172"/>
    </source>
</evidence>
<feature type="active site" evidence="13">
    <location>
        <position position="81"/>
    </location>
</feature>
<accession>A0A8J3J1L1</accession>
<evidence type="ECO:0000256" key="6">
    <source>
        <dbReference type="ARBA" id="ARBA00022763"/>
    </source>
</evidence>
<dbReference type="NCBIfam" id="TIGR00228">
    <property type="entry name" value="ruvC"/>
    <property type="match status" value="1"/>
</dbReference>
<keyword evidence="3 13" id="KW-0540">Nuclease</keyword>
<keyword evidence="7 13" id="KW-0378">Hydrolase</keyword>
<name>A0A8J3J1L1_9CHLR</name>
<evidence type="ECO:0000256" key="7">
    <source>
        <dbReference type="ARBA" id="ARBA00022801"/>
    </source>
</evidence>
<dbReference type="Proteomes" id="UP000597444">
    <property type="component" value="Unassembled WGS sequence"/>
</dbReference>
<dbReference type="GO" id="GO:0048476">
    <property type="term" value="C:Holliday junction resolvase complex"/>
    <property type="evidence" value="ECO:0007669"/>
    <property type="project" value="UniProtKB-UniRule"/>
</dbReference>
<dbReference type="NCBIfam" id="NF000711">
    <property type="entry name" value="PRK00039.2-1"/>
    <property type="match status" value="1"/>
</dbReference>
<evidence type="ECO:0000256" key="9">
    <source>
        <dbReference type="ARBA" id="ARBA00023125"/>
    </source>
</evidence>
<reference evidence="15" key="1">
    <citation type="submission" date="2020-10" db="EMBL/GenBank/DDBJ databases">
        <title>Taxonomic study of unclassified bacteria belonging to the class Ktedonobacteria.</title>
        <authorList>
            <person name="Yabe S."/>
            <person name="Wang C.M."/>
            <person name="Zheng Y."/>
            <person name="Sakai Y."/>
            <person name="Cavaletti L."/>
            <person name="Monciardini P."/>
            <person name="Donadio S."/>
        </authorList>
    </citation>
    <scope>NUCLEOTIDE SEQUENCE</scope>
    <source>
        <strain evidence="15">ID150040</strain>
    </source>
</reference>